<gene>
    <name evidence="1" type="ORF">WN51_13618</name>
</gene>
<protein>
    <submittedName>
        <fullName evidence="1">Uncharacterized protein</fullName>
    </submittedName>
</protein>
<sequence length="49" mass="5724">MQHLVSRTPGYYIPRVFGHRRNLDRDDLFVGKYKVMGVIINDGKSSRDD</sequence>
<organism evidence="1 2">
    <name type="scientific">Melipona quadrifasciata</name>
    <dbReference type="NCBI Taxonomy" id="166423"/>
    <lineage>
        <taxon>Eukaryota</taxon>
        <taxon>Metazoa</taxon>
        <taxon>Ecdysozoa</taxon>
        <taxon>Arthropoda</taxon>
        <taxon>Hexapoda</taxon>
        <taxon>Insecta</taxon>
        <taxon>Pterygota</taxon>
        <taxon>Neoptera</taxon>
        <taxon>Endopterygota</taxon>
        <taxon>Hymenoptera</taxon>
        <taxon>Apocrita</taxon>
        <taxon>Aculeata</taxon>
        <taxon>Apoidea</taxon>
        <taxon>Anthophila</taxon>
        <taxon>Apidae</taxon>
        <taxon>Melipona</taxon>
    </lineage>
</organism>
<reference evidence="1 2" key="1">
    <citation type="submission" date="2015-07" db="EMBL/GenBank/DDBJ databases">
        <title>The genome of Melipona quadrifasciata.</title>
        <authorList>
            <person name="Pan H."/>
            <person name="Kapheim K."/>
        </authorList>
    </citation>
    <scope>NUCLEOTIDE SEQUENCE [LARGE SCALE GENOMIC DNA]</scope>
    <source>
        <strain evidence="1">0111107301</strain>
        <tissue evidence="1">Whole body</tissue>
    </source>
</reference>
<keyword evidence="2" id="KW-1185">Reference proteome</keyword>
<dbReference type="EMBL" id="KQ435779">
    <property type="protein sequence ID" value="KOX74802.1"/>
    <property type="molecule type" value="Genomic_DNA"/>
</dbReference>
<dbReference type="AlphaFoldDB" id="A0A0N0U5E7"/>
<proteinExistence type="predicted"/>
<dbReference type="Proteomes" id="UP000053105">
    <property type="component" value="Unassembled WGS sequence"/>
</dbReference>
<accession>A0A0N0U5E7</accession>
<evidence type="ECO:0000313" key="1">
    <source>
        <dbReference type="EMBL" id="KOX74802.1"/>
    </source>
</evidence>
<evidence type="ECO:0000313" key="2">
    <source>
        <dbReference type="Proteomes" id="UP000053105"/>
    </source>
</evidence>
<name>A0A0N0U5E7_9HYME</name>